<keyword evidence="3 5" id="KW-0238">DNA-binding</keyword>
<evidence type="ECO:0000313" key="9">
    <source>
        <dbReference type="Proteomes" id="UP000232133"/>
    </source>
</evidence>
<dbReference type="GO" id="GO:0005737">
    <property type="term" value="C:cytoplasm"/>
    <property type="evidence" value="ECO:0007669"/>
    <property type="project" value="UniProtKB-SubCell"/>
</dbReference>
<dbReference type="InterPro" id="IPR011010">
    <property type="entry name" value="DNA_brk_join_enz"/>
</dbReference>
<dbReference type="InterPro" id="IPR002104">
    <property type="entry name" value="Integrase_catalytic"/>
</dbReference>
<evidence type="ECO:0000313" key="8">
    <source>
        <dbReference type="EMBL" id="ATZ59259.1"/>
    </source>
</evidence>
<dbReference type="GO" id="GO:0006313">
    <property type="term" value="P:DNA transposition"/>
    <property type="evidence" value="ECO:0007669"/>
    <property type="project" value="UniProtKB-UniRule"/>
</dbReference>
<feature type="active site" evidence="5">
    <location>
        <position position="197"/>
    </location>
</feature>
<keyword evidence="2 5" id="KW-0229">DNA integration</keyword>
<feature type="active site" description="O-(3'-phospho-DNA)-tyrosine intermediate" evidence="5">
    <location>
        <position position="296"/>
    </location>
</feature>
<dbReference type="HAMAP" id="MF_02055">
    <property type="entry name" value="Recomb_XerA"/>
    <property type="match status" value="1"/>
</dbReference>
<dbReference type="PROSITE" id="PS51898">
    <property type="entry name" value="TYR_RECOMBINASE"/>
    <property type="match status" value="1"/>
</dbReference>
<dbReference type="NCBIfam" id="NF040815">
    <property type="entry name" value="recomb_XerA_Arch"/>
    <property type="match status" value="1"/>
</dbReference>
<sequence>METYDFKNEIIDKNGNKINILDVYNFNKIKESYITSLKNNNYSQNTIKTYSSIIHKFTTYLKNQIAIYNEKEFIKYFNSYILYLKQVKNVSQNYIYLVTVVVKKFLEFNNIHFLDSITTPKRIKSPPNFLTQKEVKQLLDSITWDENSDSDFRIITKLRDKLIVTLLYSSGLRVSELINLTVDNVNFEGKQLSIVGKNNSRVILLDESTKQLIQKYLEKRTQKSNYLVVNKSGNPLTPRYVQLMIKKYGNESGIEKKITPHILRHSYATHLFEQGVNIKIIQQLLGHSNLSTTQIYSQDANN</sequence>
<keyword evidence="4 5" id="KW-0233">DNA recombination</keyword>
<dbReference type="GeneID" id="71694823"/>
<dbReference type="PROSITE" id="PS51900">
    <property type="entry name" value="CB"/>
    <property type="match status" value="1"/>
</dbReference>
<evidence type="ECO:0000256" key="5">
    <source>
        <dbReference type="HAMAP-Rule" id="MF_02055"/>
    </source>
</evidence>
<accession>A0A2H4U576</accession>
<dbReference type="SUPFAM" id="SSF56349">
    <property type="entry name" value="DNA breaking-rejoining enzymes"/>
    <property type="match status" value="1"/>
</dbReference>
<keyword evidence="1 5" id="KW-0963">Cytoplasm</keyword>
<name>A0A2H4U576_METSM</name>
<comment type="similarity">
    <text evidence="5">Belongs to the 'phage' integrase family. XerA subfamily.</text>
</comment>
<dbReference type="PANTHER" id="PTHR30349">
    <property type="entry name" value="PHAGE INTEGRASE-RELATED"/>
    <property type="match status" value="1"/>
</dbReference>
<protein>
    <recommendedName>
        <fullName evidence="5">Tyrosine recombinase XerA</fullName>
    </recommendedName>
</protein>
<dbReference type="EMBL" id="CP017803">
    <property type="protein sequence ID" value="ATZ59259.1"/>
    <property type="molecule type" value="Genomic_DNA"/>
</dbReference>
<feature type="domain" description="Core-binding (CB)" evidence="7">
    <location>
        <begin position="24"/>
        <end position="110"/>
    </location>
</feature>
<dbReference type="GO" id="GO:0009037">
    <property type="term" value="F:tyrosine-based site-specific recombinase activity"/>
    <property type="evidence" value="ECO:0007669"/>
    <property type="project" value="UniProtKB-UniRule"/>
</dbReference>
<evidence type="ECO:0000256" key="2">
    <source>
        <dbReference type="ARBA" id="ARBA00022908"/>
    </source>
</evidence>
<feature type="active site" evidence="5">
    <location>
        <position position="287"/>
    </location>
</feature>
<dbReference type="RefSeq" id="WP_004032177.1">
    <property type="nucleotide sequence ID" value="NZ_AP025586.1"/>
</dbReference>
<dbReference type="InterPro" id="IPR050090">
    <property type="entry name" value="Tyrosine_recombinase_XerCD"/>
</dbReference>
<dbReference type="GO" id="GO:0003677">
    <property type="term" value="F:DNA binding"/>
    <property type="evidence" value="ECO:0007669"/>
    <property type="project" value="UniProtKB-UniRule"/>
</dbReference>
<organism evidence="8 9">
    <name type="scientific">Methanobrevibacter smithii</name>
    <dbReference type="NCBI Taxonomy" id="2173"/>
    <lineage>
        <taxon>Archaea</taxon>
        <taxon>Methanobacteriati</taxon>
        <taxon>Methanobacteriota</taxon>
        <taxon>Methanomada group</taxon>
        <taxon>Methanobacteria</taxon>
        <taxon>Methanobacteriales</taxon>
        <taxon>Methanobacteriaceae</taxon>
        <taxon>Methanobrevibacter</taxon>
    </lineage>
</organism>
<dbReference type="PANTHER" id="PTHR30349:SF41">
    <property type="entry name" value="INTEGRASE_RECOMBINASE PROTEIN MJ0367-RELATED"/>
    <property type="match status" value="1"/>
</dbReference>
<evidence type="ECO:0000259" key="6">
    <source>
        <dbReference type="PROSITE" id="PS51898"/>
    </source>
</evidence>
<comment type="function">
    <text evidence="5">Site-specific tyrosine recombinase, which acts by catalyzing the cutting and rejoining of the recombining DNA molecules.</text>
</comment>
<feature type="active site" evidence="5">
    <location>
        <position position="173"/>
    </location>
</feature>
<proteinExistence type="inferred from homology"/>
<feature type="active site" evidence="5">
    <location>
        <position position="264"/>
    </location>
</feature>
<dbReference type="InterPro" id="IPR010998">
    <property type="entry name" value="Integrase_recombinase_N"/>
</dbReference>
<feature type="active site" evidence="5">
    <location>
        <position position="261"/>
    </location>
</feature>
<dbReference type="AlphaFoldDB" id="A0A2H4U576"/>
<evidence type="ECO:0000256" key="1">
    <source>
        <dbReference type="ARBA" id="ARBA00022490"/>
    </source>
</evidence>
<dbReference type="Proteomes" id="UP000232133">
    <property type="component" value="Chromosome"/>
</dbReference>
<evidence type="ECO:0000256" key="3">
    <source>
        <dbReference type="ARBA" id="ARBA00023125"/>
    </source>
</evidence>
<feature type="domain" description="Tyr recombinase" evidence="6">
    <location>
        <begin position="125"/>
        <end position="302"/>
    </location>
</feature>
<dbReference type="InterPro" id="IPR013762">
    <property type="entry name" value="Integrase-like_cat_sf"/>
</dbReference>
<gene>
    <name evidence="5" type="primary">xerA</name>
    <name evidence="8" type="ORF">BK798_01935</name>
</gene>
<comment type="subcellular location">
    <subcellularLocation>
        <location evidence="5">Cytoplasm</location>
    </subcellularLocation>
</comment>
<evidence type="ECO:0000259" key="7">
    <source>
        <dbReference type="PROSITE" id="PS51900"/>
    </source>
</evidence>
<dbReference type="Pfam" id="PF00589">
    <property type="entry name" value="Phage_integrase"/>
    <property type="match status" value="1"/>
</dbReference>
<dbReference type="Gene3D" id="1.10.150.130">
    <property type="match status" value="1"/>
</dbReference>
<evidence type="ECO:0000256" key="4">
    <source>
        <dbReference type="ARBA" id="ARBA00023172"/>
    </source>
</evidence>
<dbReference type="InterPro" id="IPR044068">
    <property type="entry name" value="CB"/>
</dbReference>
<dbReference type="InterPro" id="IPR033686">
    <property type="entry name" value="XerA"/>
</dbReference>
<reference evidence="8 9" key="1">
    <citation type="submission" date="2016-10" db="EMBL/GenBank/DDBJ databases">
        <authorList>
            <person name="Varghese N."/>
        </authorList>
    </citation>
    <scope>NUCLEOTIDE SEQUENCE [LARGE SCALE GENOMIC DNA]</scope>
    <source>
        <strain evidence="8 9">KB11</strain>
    </source>
</reference>
<dbReference type="Gene3D" id="1.10.443.10">
    <property type="entry name" value="Intergrase catalytic core"/>
    <property type="match status" value="1"/>
</dbReference>